<evidence type="ECO:0008006" key="8">
    <source>
        <dbReference type="Google" id="ProtNLM"/>
    </source>
</evidence>
<dbReference type="GO" id="GO:0097014">
    <property type="term" value="C:ciliary plasm"/>
    <property type="evidence" value="ECO:0007669"/>
    <property type="project" value="TreeGrafter"/>
</dbReference>
<name>A0A3P3Y3E1_PLABS</name>
<keyword evidence="6" id="KW-0496">Mitochondrion</keyword>
<dbReference type="PANTHER" id="PTHR12442">
    <property type="entry name" value="DYNEIN INTERMEDIATE CHAIN"/>
    <property type="match status" value="1"/>
</dbReference>
<dbReference type="InterPro" id="IPR050687">
    <property type="entry name" value="Dynein_IC"/>
</dbReference>
<dbReference type="GO" id="GO:0005868">
    <property type="term" value="C:cytoplasmic dynein complex"/>
    <property type="evidence" value="ECO:0007669"/>
    <property type="project" value="TreeGrafter"/>
</dbReference>
<dbReference type="SUPFAM" id="SSF50978">
    <property type="entry name" value="WD40 repeat-like"/>
    <property type="match status" value="1"/>
</dbReference>
<dbReference type="InterPro" id="IPR001680">
    <property type="entry name" value="WD40_rpt"/>
</dbReference>
<reference evidence="6 7" key="1">
    <citation type="submission" date="2018-03" db="EMBL/GenBank/DDBJ databases">
        <authorList>
            <person name="Fogelqvist J."/>
        </authorList>
    </citation>
    <scope>NUCLEOTIDE SEQUENCE [LARGE SCALE GENOMIC DNA]</scope>
</reference>
<evidence type="ECO:0000256" key="4">
    <source>
        <dbReference type="ARBA" id="ARBA00022737"/>
    </source>
</evidence>
<feature type="repeat" description="WD" evidence="5">
    <location>
        <begin position="400"/>
        <end position="433"/>
    </location>
</feature>
<geneLocation type="mitochondrion" evidence="6"/>
<dbReference type="PROSITE" id="PS50082">
    <property type="entry name" value="WD_REPEATS_2"/>
    <property type="match status" value="2"/>
</dbReference>
<dbReference type="Gene3D" id="2.130.10.10">
    <property type="entry name" value="YVTN repeat-like/Quinoprotein amine dehydrogenase"/>
    <property type="match status" value="2"/>
</dbReference>
<sequence>MMASELFAGSGPCAEQTITSTWRDLKRGQQHDASCQTNAFPTGDREGQSVDRVDLATQTERVVGAACSTSVPGAADASRLVKFVRYASRLVDDELEKGLDLPADLFDDLADLSRDTGEATTAEVAYLLRDASSPPLPITCITWNASGHVVACAFGAVNHAGWCRHTSRVSTWNLAKVSIDPSRPDRILPLDCCACTAAFHPEHPSLLAVGLFTGQITLHDAEDNMTKSPVDEIAGHREPITGLAWVRQRQSWHLASVSGDGRVLLWTMENGLAFPVAGARLVPTAMYHGHGILPNKAPVLGGAALAFCPFIEGLSVVGTECGGVLRCVLTCADRRRPDVREGSFTWAAHALALVASNFDVKRHVERDAVLRGLKRIGADDVFQSRPPASKLFPSACSLAYEPHIGPVNSVAFSPLHRNLFVTCSSDGYVRVYNSMRMAPLVVLQPGQRSTDAKWSPTRSLVVAVGDATGVVHVYDLQASLHSACMSISANTTSAEITSVAFSGSDGRTLACADTTGCIVVWALSARLAVPQPHEYELAEQWANVEHDEHLPTVA</sequence>
<dbReference type="Proteomes" id="UP000290189">
    <property type="component" value="Unassembled WGS sequence"/>
</dbReference>
<dbReference type="GO" id="GO:0045503">
    <property type="term" value="F:dynein light chain binding"/>
    <property type="evidence" value="ECO:0007669"/>
    <property type="project" value="TreeGrafter"/>
</dbReference>
<dbReference type="SMART" id="SM00320">
    <property type="entry name" value="WD40"/>
    <property type="match status" value="5"/>
</dbReference>
<dbReference type="AlphaFoldDB" id="A0A3P3Y3E1"/>
<evidence type="ECO:0000313" key="6">
    <source>
        <dbReference type="EMBL" id="SPQ94510.1"/>
    </source>
</evidence>
<organism evidence="6 7">
    <name type="scientific">Plasmodiophora brassicae</name>
    <name type="common">Clubroot disease agent</name>
    <dbReference type="NCBI Taxonomy" id="37360"/>
    <lineage>
        <taxon>Eukaryota</taxon>
        <taxon>Sar</taxon>
        <taxon>Rhizaria</taxon>
        <taxon>Endomyxa</taxon>
        <taxon>Phytomyxea</taxon>
        <taxon>Plasmodiophorida</taxon>
        <taxon>Plasmodiophoridae</taxon>
        <taxon>Plasmodiophora</taxon>
    </lineage>
</organism>
<keyword evidence="4" id="KW-0677">Repeat</keyword>
<dbReference type="GO" id="GO:0042073">
    <property type="term" value="P:intraciliary transport"/>
    <property type="evidence" value="ECO:0007669"/>
    <property type="project" value="TreeGrafter"/>
</dbReference>
<dbReference type="GO" id="GO:0045504">
    <property type="term" value="F:dynein heavy chain binding"/>
    <property type="evidence" value="ECO:0007669"/>
    <property type="project" value="TreeGrafter"/>
</dbReference>
<feature type="repeat" description="WD" evidence="5">
    <location>
        <begin position="233"/>
        <end position="271"/>
    </location>
</feature>
<keyword evidence="3 5" id="KW-0853">WD repeat</keyword>
<dbReference type="PANTHER" id="PTHR12442:SF26">
    <property type="entry name" value="CYTOPLASMIC DYNEIN 2 INTERMEDIATE CHAIN 2"/>
    <property type="match status" value="1"/>
</dbReference>
<comment type="subcellular location">
    <subcellularLocation>
        <location evidence="1">Cytoplasm</location>
    </subcellularLocation>
</comment>
<dbReference type="EMBL" id="OVEO01000002">
    <property type="protein sequence ID" value="SPQ94510.1"/>
    <property type="molecule type" value="Genomic_DNA"/>
</dbReference>
<evidence type="ECO:0000256" key="1">
    <source>
        <dbReference type="ARBA" id="ARBA00004496"/>
    </source>
</evidence>
<evidence type="ECO:0000256" key="3">
    <source>
        <dbReference type="ARBA" id="ARBA00022574"/>
    </source>
</evidence>
<protein>
    <recommendedName>
        <fullName evidence="8">Anaphase-promoting complex subunit 4 WD40 domain-containing protein</fullName>
    </recommendedName>
</protein>
<evidence type="ECO:0000256" key="5">
    <source>
        <dbReference type="PROSITE-ProRule" id="PRU00221"/>
    </source>
</evidence>
<proteinExistence type="predicted"/>
<accession>A0A3P3Y3E1</accession>
<dbReference type="InterPro" id="IPR015943">
    <property type="entry name" value="WD40/YVTN_repeat-like_dom_sf"/>
</dbReference>
<gene>
    <name evidence="6" type="ORF">PLBR_LOCUS1725</name>
</gene>
<keyword evidence="2" id="KW-0963">Cytoplasm</keyword>
<dbReference type="InterPro" id="IPR036322">
    <property type="entry name" value="WD40_repeat_dom_sf"/>
</dbReference>
<evidence type="ECO:0000256" key="2">
    <source>
        <dbReference type="ARBA" id="ARBA00022490"/>
    </source>
</evidence>
<evidence type="ECO:0000313" key="7">
    <source>
        <dbReference type="Proteomes" id="UP000290189"/>
    </source>
</evidence>
<dbReference type="Pfam" id="PF00400">
    <property type="entry name" value="WD40"/>
    <property type="match status" value="2"/>
</dbReference>